<dbReference type="GeneID" id="87918504"/>
<evidence type="ECO:0000256" key="16">
    <source>
        <dbReference type="SAM" id="MobiDB-lite"/>
    </source>
</evidence>
<dbReference type="GO" id="GO:0070034">
    <property type="term" value="F:telomerase RNA binding"/>
    <property type="evidence" value="ECO:0007669"/>
    <property type="project" value="TreeGrafter"/>
</dbReference>
<evidence type="ECO:0000256" key="10">
    <source>
        <dbReference type="ARBA" id="ARBA00022895"/>
    </source>
</evidence>
<evidence type="ECO:0000256" key="2">
    <source>
        <dbReference type="ARBA" id="ARBA00008001"/>
    </source>
</evidence>
<dbReference type="GO" id="GO:0000781">
    <property type="term" value="C:chromosome, telomeric region"/>
    <property type="evidence" value="ECO:0007669"/>
    <property type="project" value="UniProtKB-SubCell"/>
</dbReference>
<keyword evidence="11 15" id="KW-0695">RNA-directed DNA polymerase</keyword>
<accession>A0AAE1M3Y1</accession>
<comment type="subcellular location">
    <subcellularLocation>
        <location evidence="1">Mitochondrion</location>
    </subcellularLocation>
    <subcellularLocation>
        <location evidence="15">Nucleus</location>
    </subcellularLocation>
    <subcellularLocation>
        <location evidence="15">Chromosome</location>
        <location evidence="15">Telomere</location>
    </subcellularLocation>
</comment>
<evidence type="ECO:0000256" key="9">
    <source>
        <dbReference type="ARBA" id="ARBA00022842"/>
    </source>
</evidence>
<dbReference type="SMART" id="SM00975">
    <property type="entry name" value="Telomerase_RBD"/>
    <property type="match status" value="1"/>
</dbReference>
<dbReference type="AlphaFoldDB" id="A0AAE1M3Y1"/>
<dbReference type="GO" id="GO:0000333">
    <property type="term" value="C:telomerase catalytic core complex"/>
    <property type="evidence" value="ECO:0007669"/>
    <property type="project" value="TreeGrafter"/>
</dbReference>
<dbReference type="EC" id="2.7.7.49" evidence="3 15"/>
<proteinExistence type="inferred from homology"/>
<dbReference type="InterPro" id="IPR000477">
    <property type="entry name" value="RT_dom"/>
</dbReference>
<dbReference type="PANTHER" id="PTHR12066">
    <property type="entry name" value="TELOMERASE REVERSE TRANSCRIPTASE"/>
    <property type="match status" value="1"/>
</dbReference>
<evidence type="ECO:0000256" key="5">
    <source>
        <dbReference type="ARBA" id="ARBA00022454"/>
    </source>
</evidence>
<evidence type="ECO:0000256" key="6">
    <source>
        <dbReference type="ARBA" id="ARBA00022679"/>
    </source>
</evidence>
<evidence type="ECO:0000256" key="11">
    <source>
        <dbReference type="ARBA" id="ARBA00022918"/>
    </source>
</evidence>
<name>A0AAE1M3Y1_9HYPO</name>
<evidence type="ECO:0000256" key="12">
    <source>
        <dbReference type="ARBA" id="ARBA00023128"/>
    </source>
</evidence>
<evidence type="ECO:0000259" key="17">
    <source>
        <dbReference type="PROSITE" id="PS50878"/>
    </source>
</evidence>
<evidence type="ECO:0000256" key="13">
    <source>
        <dbReference type="ARBA" id="ARBA00023242"/>
    </source>
</evidence>
<dbReference type="Gene3D" id="1.10.357.90">
    <property type="match status" value="1"/>
</dbReference>
<dbReference type="PANTHER" id="PTHR12066:SF0">
    <property type="entry name" value="TELOMERASE REVERSE TRANSCRIPTASE"/>
    <property type="match status" value="1"/>
</dbReference>
<gene>
    <name evidence="18" type="ORF">Triagg1_422</name>
</gene>
<dbReference type="PROSITE" id="PS50878">
    <property type="entry name" value="RT_POL"/>
    <property type="match status" value="1"/>
</dbReference>
<dbReference type="Gene3D" id="1.10.132.70">
    <property type="match status" value="1"/>
</dbReference>
<dbReference type="InterPro" id="IPR043502">
    <property type="entry name" value="DNA/RNA_pol_sf"/>
</dbReference>
<dbReference type="Proteomes" id="UP001273209">
    <property type="component" value="Unassembled WGS sequence"/>
</dbReference>
<comment type="function">
    <text evidence="15">Telomerase is a ribonucleoprotein enzyme essential for the replication of chromosome termini in most eukaryotes. It elongates telomeres. It is a reverse transcriptase that adds simple sequence repeats to chromosome ends by copying a template sequence within the RNA component of the enzyme.</text>
</comment>
<feature type="compositionally biased region" description="Polar residues" evidence="16">
    <location>
        <begin position="77"/>
        <end position="89"/>
    </location>
</feature>
<keyword evidence="19" id="KW-1185">Reference proteome</keyword>
<evidence type="ECO:0000256" key="7">
    <source>
        <dbReference type="ARBA" id="ARBA00022695"/>
    </source>
</evidence>
<evidence type="ECO:0000256" key="1">
    <source>
        <dbReference type="ARBA" id="ARBA00004173"/>
    </source>
</evidence>
<evidence type="ECO:0000313" key="18">
    <source>
        <dbReference type="EMBL" id="KAK4085432.1"/>
    </source>
</evidence>
<feature type="domain" description="Reverse transcriptase" evidence="17">
    <location>
        <begin position="691"/>
        <end position="1024"/>
    </location>
</feature>
<evidence type="ECO:0000256" key="15">
    <source>
        <dbReference type="RuleBase" id="RU365061"/>
    </source>
</evidence>
<evidence type="ECO:0000256" key="14">
    <source>
        <dbReference type="ARBA" id="ARBA00048173"/>
    </source>
</evidence>
<dbReference type="RefSeq" id="XP_062760772.1">
    <property type="nucleotide sequence ID" value="XM_062899230.1"/>
</dbReference>
<organism evidence="18 19">
    <name type="scientific">Trichoderma aggressivum f. europaeum</name>
    <dbReference type="NCBI Taxonomy" id="173218"/>
    <lineage>
        <taxon>Eukaryota</taxon>
        <taxon>Fungi</taxon>
        <taxon>Dikarya</taxon>
        <taxon>Ascomycota</taxon>
        <taxon>Pezizomycotina</taxon>
        <taxon>Sordariomycetes</taxon>
        <taxon>Hypocreomycetidae</taxon>
        <taxon>Hypocreales</taxon>
        <taxon>Hypocreaceae</taxon>
        <taxon>Trichoderma</taxon>
    </lineage>
</organism>
<comment type="similarity">
    <text evidence="2 15">Belongs to the reverse transcriptase family. Telomerase subfamily.</text>
</comment>
<keyword evidence="12" id="KW-0496">Mitochondrion</keyword>
<dbReference type="GO" id="GO:0007004">
    <property type="term" value="P:telomere maintenance via telomerase"/>
    <property type="evidence" value="ECO:0007669"/>
    <property type="project" value="TreeGrafter"/>
</dbReference>
<feature type="compositionally biased region" description="Polar residues" evidence="16">
    <location>
        <begin position="1"/>
        <end position="17"/>
    </location>
</feature>
<dbReference type="InterPro" id="IPR003545">
    <property type="entry name" value="Telomerase_RT"/>
</dbReference>
<comment type="caution">
    <text evidence="18">The sequence shown here is derived from an EMBL/GenBank/DDBJ whole genome shotgun (WGS) entry which is preliminary data.</text>
</comment>
<dbReference type="GO" id="GO:0003720">
    <property type="term" value="F:telomerase activity"/>
    <property type="evidence" value="ECO:0007669"/>
    <property type="project" value="InterPro"/>
</dbReference>
<keyword evidence="9 15" id="KW-0460">Magnesium</keyword>
<dbReference type="CDD" id="cd01648">
    <property type="entry name" value="TERT"/>
    <property type="match status" value="1"/>
</dbReference>
<dbReference type="Pfam" id="PF12009">
    <property type="entry name" value="Telomerase_RBD"/>
    <property type="match status" value="1"/>
</dbReference>
<keyword evidence="10 15" id="KW-0779">Telomere</keyword>
<evidence type="ECO:0000256" key="4">
    <source>
        <dbReference type="ARBA" id="ARBA00016182"/>
    </source>
</evidence>
<keyword evidence="5 15" id="KW-0158">Chromosome</keyword>
<reference evidence="18" key="1">
    <citation type="submission" date="2023-11" db="EMBL/GenBank/DDBJ databases">
        <title>The genome sequences of three competitors of mushroom-forming fungi.</title>
        <authorList>
            <person name="Beijen E."/>
            <person name="Ohm R.A."/>
        </authorList>
    </citation>
    <scope>NUCLEOTIDE SEQUENCE</scope>
    <source>
        <strain evidence="18">CBS 100526</strain>
    </source>
</reference>
<feature type="region of interest" description="Disordered" evidence="16">
    <location>
        <begin position="65"/>
        <end position="89"/>
    </location>
</feature>
<evidence type="ECO:0000256" key="8">
    <source>
        <dbReference type="ARBA" id="ARBA00022723"/>
    </source>
</evidence>
<keyword evidence="13 15" id="KW-0539">Nucleus</keyword>
<keyword evidence="6 15" id="KW-0808">Transferase</keyword>
<evidence type="ECO:0000256" key="3">
    <source>
        <dbReference type="ARBA" id="ARBA00012493"/>
    </source>
</evidence>
<sequence>MSADTTSSNSDQVSTFCLSDRDRDPRTRTRQNLVDPCQGKSAGQLLARKCPNLTALNIVVLEEMPRGKKRKRDANDASGNQNLASSKHQTPVKKDLLLLHYPVVSTLREHVLSSLPDTSKTRRKKIAALGSSKDASAIENQLAHVLDSALVGTSASTSTSPESEPERATWQQWLSFSQKADESNVTISNGIATSIAIQSEIIDFVIWLLFARERASSWPKNILCDGYRRNPRDDQSARSTIAGVFSLYPNLHVTALREAPWPQLLALLGQAGDKIMLKLLSECSVFLKVDAGLDNYLQITGIPLSELDTNSLDQKLKPQIRKPSDITIVRSRIFYAKPATSSKGLVQAGFKHIHALNRHPYYSEASGANADSQKSIKIRQQNEAHTIKFMMYIFPRQFGLHNVFTSAIDANYTAQKFYDYTLREDEISKKLKASKGFPEKPLPKLPKRLRGSTRDLVRRLQVLHARCSYFELLRHYCPTFLDGSHGRKKQTGTLASPIISVPLQDRATQATESQAKRRPRRHPADTSALPEYKSLVELACPIAFVSAFCQAALAKIIPDNFWGSEKNCHNKIVFLRKVDHFIKLRRFEMISLHEITQDFKVTELAWLVPPVCEGRKTSPTDMNKRYEIFYEFLYYVFDSLLIPLIRSNFYVTESNTHGSQVFYFRHDVWRLIVEPSMLSLREGMFEEVSLNEATRILDSRRLGFSQLRLLPKGTKLRPIMNLKRRQMKGSKQSRLLGPSINSILTPIHAALKFETLMNPSKLGSTLFAVGDIYERLKSFKDSLLPNSQRSFYFAKLDVKAAFDTIPQSSVLNLMRSVPSQTQYIIKKHAEVRPGERLGLTEGNSTSKPVRRWHSTAIPQSEPTSFLNQLESGMGSKKKNTVFVDNAAFQKHETCSLLALLSEHVGRNIVKIGKKYYRQKKGIPQGSILSTFLCNYFYADLEAQHLGFLDGPDSLLLRLTDDFLLITLDREKATRFVETMHQGFPEYGVEVGHDKTLVNFDMRVEGESVRKLDSDGKFPYCGTFIDCKTLEITKDRRSSKDNDTSRSITVDFGRSPGQNFQRKVLNSFKYQSHLMYFDTEHNSVDTVLGSLRGAFSETALKMWAYLRCLSTSTRLSVNLIIGTIKKVVDIAFLILTSKWRKKRFEKYACEIRKAQVIATGYSAFLEVLSRRQAGYGEVIAWLKEETARLATTK</sequence>
<dbReference type="Gene3D" id="3.30.70.2630">
    <property type="match status" value="1"/>
</dbReference>
<dbReference type="SUPFAM" id="SSF56672">
    <property type="entry name" value="DNA/RNA polymerases"/>
    <property type="match status" value="1"/>
</dbReference>
<keyword evidence="8 15" id="KW-0479">Metal-binding</keyword>
<feature type="region of interest" description="Disordered" evidence="16">
    <location>
        <begin position="1"/>
        <end position="36"/>
    </location>
</feature>
<dbReference type="PRINTS" id="PR01365">
    <property type="entry name" value="TELOMERASERT"/>
</dbReference>
<comment type="catalytic activity">
    <reaction evidence="14 15">
        <text>DNA(n) + a 2'-deoxyribonucleoside 5'-triphosphate = DNA(n+1) + diphosphate</text>
        <dbReference type="Rhea" id="RHEA:22508"/>
        <dbReference type="Rhea" id="RHEA-COMP:17339"/>
        <dbReference type="Rhea" id="RHEA-COMP:17340"/>
        <dbReference type="ChEBI" id="CHEBI:33019"/>
        <dbReference type="ChEBI" id="CHEBI:61560"/>
        <dbReference type="ChEBI" id="CHEBI:173112"/>
        <dbReference type="EC" id="2.7.7.49"/>
    </reaction>
</comment>
<dbReference type="GO" id="GO:0042162">
    <property type="term" value="F:telomeric DNA binding"/>
    <property type="evidence" value="ECO:0007669"/>
    <property type="project" value="TreeGrafter"/>
</dbReference>
<dbReference type="GO" id="GO:0005739">
    <property type="term" value="C:mitochondrion"/>
    <property type="evidence" value="ECO:0007669"/>
    <property type="project" value="UniProtKB-SubCell"/>
</dbReference>
<dbReference type="EMBL" id="JAWRVG010000001">
    <property type="protein sequence ID" value="KAK4085432.1"/>
    <property type="molecule type" value="Genomic_DNA"/>
</dbReference>
<protein>
    <recommendedName>
        <fullName evidence="4 15">Telomerase reverse transcriptase</fullName>
        <ecNumber evidence="3 15">2.7.7.49</ecNumber>
    </recommendedName>
    <alternativeName>
        <fullName evidence="15">Telomerase catalytic subunit</fullName>
    </alternativeName>
</protein>
<keyword evidence="7 15" id="KW-0548">Nucleotidyltransferase</keyword>
<dbReference type="InterPro" id="IPR021891">
    <property type="entry name" value="Telomerase_RBD"/>
</dbReference>
<dbReference type="GO" id="GO:0046872">
    <property type="term" value="F:metal ion binding"/>
    <property type="evidence" value="ECO:0007669"/>
    <property type="project" value="UniProtKB-KW"/>
</dbReference>
<evidence type="ECO:0000313" key="19">
    <source>
        <dbReference type="Proteomes" id="UP001273209"/>
    </source>
</evidence>